<accession>A0ABR8CV89</accession>
<dbReference type="EMBL" id="JACJRF010000059">
    <property type="protein sequence ID" value="MBD2346894.1"/>
    <property type="molecule type" value="Genomic_DNA"/>
</dbReference>
<evidence type="ECO:0000313" key="2">
    <source>
        <dbReference type="Proteomes" id="UP000607281"/>
    </source>
</evidence>
<organism evidence="1 2">
    <name type="scientific">Anabaena subtropica FACHB-260</name>
    <dbReference type="NCBI Taxonomy" id="2692884"/>
    <lineage>
        <taxon>Bacteria</taxon>
        <taxon>Bacillati</taxon>
        <taxon>Cyanobacteriota</taxon>
        <taxon>Cyanophyceae</taxon>
        <taxon>Nostocales</taxon>
        <taxon>Nostocaceae</taxon>
        <taxon>Anabaena</taxon>
    </lineage>
</organism>
<proteinExistence type="predicted"/>
<sequence length="237" mass="27517">MKEVLAFIEHKKQEFAQLPIFEFLTDKSIDPRQKLAFAPCITPFVMNIWEVNKYFFREEPTNDPIQALINVHSYEDDHHFLWYYEDMEKLGFNTSMTYLDALKFIWGPANEKARQVCYKLAAYAYQADPILKLAVIESNEATGNVFLSITAEIAREIQQITGENYRYFGEYHLAVETGHAMGTPDVESLIENIEISEEMRERACQLVEQVFAAFTEMLNEWMAYVKANKLDQVPIAA</sequence>
<dbReference type="Proteomes" id="UP000607281">
    <property type="component" value="Unassembled WGS sequence"/>
</dbReference>
<gene>
    <name evidence="1" type="ORF">H6G18_22515</name>
</gene>
<comment type="caution">
    <text evidence="1">The sequence shown here is derived from an EMBL/GenBank/DDBJ whole genome shotgun (WGS) entry which is preliminary data.</text>
</comment>
<protein>
    <recommendedName>
        <fullName evidence="3">Iron-containing redox enzyme family protein</fullName>
    </recommendedName>
</protein>
<dbReference type="RefSeq" id="WP_190409301.1">
    <property type="nucleotide sequence ID" value="NZ_JACJRF010000059.1"/>
</dbReference>
<name>A0ABR8CV89_9NOST</name>
<reference evidence="1 2" key="1">
    <citation type="journal article" date="2020" name="ISME J.">
        <title>Comparative genomics reveals insights into cyanobacterial evolution and habitat adaptation.</title>
        <authorList>
            <person name="Chen M.Y."/>
            <person name="Teng W.K."/>
            <person name="Zhao L."/>
            <person name="Hu C.X."/>
            <person name="Zhou Y.K."/>
            <person name="Han B.P."/>
            <person name="Song L.R."/>
            <person name="Shu W.S."/>
        </authorList>
    </citation>
    <scope>NUCLEOTIDE SEQUENCE [LARGE SCALE GENOMIC DNA]</scope>
    <source>
        <strain evidence="1 2">FACHB-260</strain>
    </source>
</reference>
<keyword evidence="2" id="KW-1185">Reference proteome</keyword>
<evidence type="ECO:0000313" key="1">
    <source>
        <dbReference type="EMBL" id="MBD2346894.1"/>
    </source>
</evidence>
<dbReference type="InterPro" id="IPR016084">
    <property type="entry name" value="Haem_Oase-like_multi-hlx"/>
</dbReference>
<dbReference type="Gene3D" id="1.20.910.10">
    <property type="entry name" value="Heme oxygenase-like"/>
    <property type="match status" value="1"/>
</dbReference>
<evidence type="ECO:0008006" key="3">
    <source>
        <dbReference type="Google" id="ProtNLM"/>
    </source>
</evidence>